<feature type="region of interest" description="Disordered" evidence="2">
    <location>
        <begin position="178"/>
        <end position="217"/>
    </location>
</feature>
<feature type="coiled-coil region" evidence="1">
    <location>
        <begin position="35"/>
        <end position="69"/>
    </location>
</feature>
<feature type="region of interest" description="Disordered" evidence="2">
    <location>
        <begin position="369"/>
        <end position="413"/>
    </location>
</feature>
<sequence length="510" mass="56663">MILKKLKNWNTHPSDAVSGSSYTGSLSPTSTTKTVAEMAQQIGSKDKEINNLNNKITELTEQLERSARKQSFDNDSCGSSVMTSSFPVERSSLINEPTSLQNRRTSTSTDRSFKGVESIIGSNTDNLHRTYEEANFQLLEKLKLKESENQILVTRISQLTERVSDLEDELFIVKNHLPNNSNLEEKEQGEEEEKEEEEEDEQEEHHHEHEESYASKQDISISEEIKMMSTAILCPPPQVDNDVNQDAASFINGLFDAISLDNNELELGCEPSTSDISDDKHLVSKISSASLNSAESTADTSISSSEKEMSNCRNSCDSLLSLNKSAIKVDSINEPIKPYMKTNLRSKSPSTRSLKNFSKRRVHQISSYLNPSKDNIPIPSSPATINSQVSSRSSLYNEDSDAHTIPSTPVTPLTPQSVNFSDFPDPKLSNYFGGITAIKHSYSTPSLTNSVSSTAINSNVCSKKLNFANEYVTEAFVKRIPQPATAKRMKSESNIHRCLSPVSMEIIREN</sequence>
<organism evidence="3 4">
    <name type="scientific">Saccharomycopsis crataegensis</name>
    <dbReference type="NCBI Taxonomy" id="43959"/>
    <lineage>
        <taxon>Eukaryota</taxon>
        <taxon>Fungi</taxon>
        <taxon>Dikarya</taxon>
        <taxon>Ascomycota</taxon>
        <taxon>Saccharomycotina</taxon>
        <taxon>Saccharomycetes</taxon>
        <taxon>Saccharomycopsidaceae</taxon>
        <taxon>Saccharomycopsis</taxon>
    </lineage>
</organism>
<comment type="caution">
    <text evidence="3">The sequence shown here is derived from an EMBL/GenBank/DDBJ whole genome shotgun (WGS) entry which is preliminary data.</text>
</comment>
<dbReference type="RefSeq" id="XP_064849768.1">
    <property type="nucleotide sequence ID" value="XM_064993696.1"/>
</dbReference>
<dbReference type="Proteomes" id="UP001360560">
    <property type="component" value="Unassembled WGS sequence"/>
</dbReference>
<feature type="compositionally biased region" description="Polar residues" evidence="2">
    <location>
        <begin position="381"/>
        <end position="397"/>
    </location>
</feature>
<feature type="compositionally biased region" description="Basic and acidic residues" evidence="2">
    <location>
        <begin position="203"/>
        <end position="213"/>
    </location>
</feature>
<accession>A0AAV5QDE6</accession>
<proteinExistence type="predicted"/>
<evidence type="ECO:0000313" key="3">
    <source>
        <dbReference type="EMBL" id="GMM32768.1"/>
    </source>
</evidence>
<dbReference type="AlphaFoldDB" id="A0AAV5QDE6"/>
<feature type="compositionally biased region" description="Polar residues" evidence="2">
    <location>
        <begin position="8"/>
        <end position="29"/>
    </location>
</feature>
<gene>
    <name evidence="3" type="ORF">DASC09_000930</name>
</gene>
<feature type="compositionally biased region" description="Acidic residues" evidence="2">
    <location>
        <begin position="187"/>
        <end position="202"/>
    </location>
</feature>
<feature type="region of interest" description="Disordered" evidence="2">
    <location>
        <begin position="7"/>
        <end position="29"/>
    </location>
</feature>
<keyword evidence="1" id="KW-0175">Coiled coil</keyword>
<dbReference type="GeneID" id="90070747"/>
<evidence type="ECO:0000313" key="4">
    <source>
        <dbReference type="Proteomes" id="UP001360560"/>
    </source>
</evidence>
<evidence type="ECO:0000256" key="2">
    <source>
        <dbReference type="SAM" id="MobiDB-lite"/>
    </source>
</evidence>
<name>A0AAV5QDE6_9ASCO</name>
<reference evidence="3 4" key="1">
    <citation type="journal article" date="2023" name="Elife">
        <title>Identification of key yeast species and microbe-microbe interactions impacting larval growth of Drosophila in the wild.</title>
        <authorList>
            <person name="Mure A."/>
            <person name="Sugiura Y."/>
            <person name="Maeda R."/>
            <person name="Honda K."/>
            <person name="Sakurai N."/>
            <person name="Takahashi Y."/>
            <person name="Watada M."/>
            <person name="Katoh T."/>
            <person name="Gotoh A."/>
            <person name="Gotoh Y."/>
            <person name="Taniguchi I."/>
            <person name="Nakamura K."/>
            <person name="Hayashi T."/>
            <person name="Katayama T."/>
            <person name="Uemura T."/>
            <person name="Hattori Y."/>
        </authorList>
    </citation>
    <scope>NUCLEOTIDE SEQUENCE [LARGE SCALE GENOMIC DNA]</scope>
    <source>
        <strain evidence="3 4">SC-9</strain>
    </source>
</reference>
<keyword evidence="4" id="KW-1185">Reference proteome</keyword>
<evidence type="ECO:0000256" key="1">
    <source>
        <dbReference type="SAM" id="Coils"/>
    </source>
</evidence>
<dbReference type="EMBL" id="BTFZ01000001">
    <property type="protein sequence ID" value="GMM32768.1"/>
    <property type="molecule type" value="Genomic_DNA"/>
</dbReference>
<protein>
    <submittedName>
        <fullName evidence="3">Uncharacterized protein</fullName>
    </submittedName>
</protein>